<sequence>MNSSQVTLQGESHMDYKQEKESLQKYGEKVTSNLIKRQQEYEKEQKDNKCMKCGKGNQGSIVEWNDGTPFLMHYGLWTAEGVCHFCGKDQ</sequence>
<feature type="region of interest" description="Disordered" evidence="1">
    <location>
        <begin position="1"/>
        <end position="22"/>
    </location>
</feature>
<evidence type="ECO:0000313" key="2">
    <source>
        <dbReference type="EMBL" id="MFD1676088.1"/>
    </source>
</evidence>
<dbReference type="EMBL" id="JBHUCX010000043">
    <property type="protein sequence ID" value="MFD1676088.1"/>
    <property type="molecule type" value="Genomic_DNA"/>
</dbReference>
<keyword evidence="3" id="KW-1185">Reference proteome</keyword>
<comment type="caution">
    <text evidence="2">The sequence shown here is derived from an EMBL/GenBank/DDBJ whole genome shotgun (WGS) entry which is preliminary data.</text>
</comment>
<dbReference type="RefSeq" id="WP_377943981.1">
    <property type="nucleotide sequence ID" value="NZ_JBHUCX010000043.1"/>
</dbReference>
<evidence type="ECO:0000256" key="1">
    <source>
        <dbReference type="SAM" id="MobiDB-lite"/>
    </source>
</evidence>
<feature type="compositionally biased region" description="Basic and acidic residues" evidence="1">
    <location>
        <begin position="12"/>
        <end position="22"/>
    </location>
</feature>
<protein>
    <submittedName>
        <fullName evidence="2">Uncharacterized protein</fullName>
    </submittedName>
</protein>
<accession>A0ABW4JLX9</accession>
<gene>
    <name evidence="2" type="ORF">ACFSB2_15395</name>
</gene>
<reference evidence="3" key="1">
    <citation type="journal article" date="2019" name="Int. J. Syst. Evol. Microbiol.">
        <title>The Global Catalogue of Microorganisms (GCM) 10K type strain sequencing project: providing services to taxonomists for standard genome sequencing and annotation.</title>
        <authorList>
            <consortium name="The Broad Institute Genomics Platform"/>
            <consortium name="The Broad Institute Genome Sequencing Center for Infectious Disease"/>
            <person name="Wu L."/>
            <person name="Ma J."/>
        </authorList>
    </citation>
    <scope>NUCLEOTIDE SEQUENCE [LARGE SCALE GENOMIC DNA]</scope>
    <source>
        <strain evidence="3">CGMCC 1.12286</strain>
    </source>
</reference>
<name>A0ABW4JLX9_9BACL</name>
<feature type="compositionally biased region" description="Polar residues" evidence="1">
    <location>
        <begin position="1"/>
        <end position="10"/>
    </location>
</feature>
<organism evidence="2 3">
    <name type="scientific">Alicyclobacillus fodiniaquatilis</name>
    <dbReference type="NCBI Taxonomy" id="1661150"/>
    <lineage>
        <taxon>Bacteria</taxon>
        <taxon>Bacillati</taxon>
        <taxon>Bacillota</taxon>
        <taxon>Bacilli</taxon>
        <taxon>Bacillales</taxon>
        <taxon>Alicyclobacillaceae</taxon>
        <taxon>Alicyclobacillus</taxon>
    </lineage>
</organism>
<proteinExistence type="predicted"/>
<evidence type="ECO:0000313" key="3">
    <source>
        <dbReference type="Proteomes" id="UP001597079"/>
    </source>
</evidence>
<dbReference type="Proteomes" id="UP001597079">
    <property type="component" value="Unassembled WGS sequence"/>
</dbReference>